<sequence>MMEGLPMYLAYVLNPERGAADLLLAGFADRLLGAGVPLAGVVQYNSGGAAEGCVCDMDLRLLPEGGVIRISQSLGAGSSGCRLDTSALEGAVGAVEPLLDRAPALLMINKFGKHEAEGRGFRPLIGEALGRGIPVLLGVNDSNLPGFLAFAGDLAEELEHDPAALDAWFARVHSADATAA</sequence>
<name>A0A8J3HBB7_9RHOB</name>
<dbReference type="InterPro" id="IPR018912">
    <property type="entry name" value="DUF2478"/>
</dbReference>
<accession>A0A8J3HBB7</accession>
<gene>
    <name evidence="1" type="ORF">GCM10010961_36290</name>
</gene>
<reference evidence="1" key="2">
    <citation type="submission" date="2020-09" db="EMBL/GenBank/DDBJ databases">
        <authorList>
            <person name="Sun Q."/>
            <person name="Zhou Y."/>
        </authorList>
    </citation>
    <scope>NUCLEOTIDE SEQUENCE</scope>
    <source>
        <strain evidence="1">CGMCC 1.7081</strain>
    </source>
</reference>
<evidence type="ECO:0000313" key="2">
    <source>
        <dbReference type="Proteomes" id="UP000611500"/>
    </source>
</evidence>
<organism evidence="1 2">
    <name type="scientific">Pseudodonghicola xiamenensis</name>
    <dbReference type="NCBI Taxonomy" id="337702"/>
    <lineage>
        <taxon>Bacteria</taxon>
        <taxon>Pseudomonadati</taxon>
        <taxon>Pseudomonadota</taxon>
        <taxon>Alphaproteobacteria</taxon>
        <taxon>Rhodobacterales</taxon>
        <taxon>Paracoccaceae</taxon>
        <taxon>Pseudodonghicola</taxon>
    </lineage>
</organism>
<reference evidence="1" key="1">
    <citation type="journal article" date="2014" name="Int. J. Syst. Evol. Microbiol.">
        <title>Complete genome sequence of Corynebacterium casei LMG S-19264T (=DSM 44701T), isolated from a smear-ripened cheese.</title>
        <authorList>
            <consortium name="US DOE Joint Genome Institute (JGI-PGF)"/>
            <person name="Walter F."/>
            <person name="Albersmeier A."/>
            <person name="Kalinowski J."/>
            <person name="Ruckert C."/>
        </authorList>
    </citation>
    <scope>NUCLEOTIDE SEQUENCE</scope>
    <source>
        <strain evidence="1">CGMCC 1.7081</strain>
    </source>
</reference>
<evidence type="ECO:0008006" key="3">
    <source>
        <dbReference type="Google" id="ProtNLM"/>
    </source>
</evidence>
<dbReference type="EMBL" id="BNAP01000025">
    <property type="protein sequence ID" value="GHG99984.1"/>
    <property type="molecule type" value="Genomic_DNA"/>
</dbReference>
<dbReference type="Pfam" id="PF10649">
    <property type="entry name" value="DUF2478"/>
    <property type="match status" value="1"/>
</dbReference>
<dbReference type="AlphaFoldDB" id="A0A8J3HBB7"/>
<protein>
    <recommendedName>
        <fullName evidence="3">Nucleoside-triphosphatase THEP1</fullName>
    </recommendedName>
</protein>
<comment type="caution">
    <text evidence="1">The sequence shown here is derived from an EMBL/GenBank/DDBJ whole genome shotgun (WGS) entry which is preliminary data.</text>
</comment>
<evidence type="ECO:0000313" key="1">
    <source>
        <dbReference type="EMBL" id="GHG99984.1"/>
    </source>
</evidence>
<proteinExistence type="predicted"/>
<keyword evidence="2" id="KW-1185">Reference proteome</keyword>
<dbReference type="Proteomes" id="UP000611500">
    <property type="component" value="Unassembled WGS sequence"/>
</dbReference>